<dbReference type="InterPro" id="IPR027417">
    <property type="entry name" value="P-loop_NTPase"/>
</dbReference>
<feature type="modified residue" description="4-aspartylphosphate" evidence="6">
    <location>
        <position position="51"/>
    </location>
</feature>
<organism evidence="9 10">
    <name type="scientific">Marinobacter xestospongiae</name>
    <dbReference type="NCBI Taxonomy" id="994319"/>
    <lineage>
        <taxon>Bacteria</taxon>
        <taxon>Pseudomonadati</taxon>
        <taxon>Pseudomonadota</taxon>
        <taxon>Gammaproteobacteria</taxon>
        <taxon>Pseudomonadales</taxon>
        <taxon>Marinobacteraceae</taxon>
        <taxon>Marinobacter</taxon>
    </lineage>
</organism>
<keyword evidence="1" id="KW-0547">Nucleotide-binding</keyword>
<dbReference type="InterPro" id="IPR003593">
    <property type="entry name" value="AAA+_ATPase"/>
</dbReference>
<keyword evidence="4" id="KW-0238">DNA-binding</keyword>
<dbReference type="InterPro" id="IPR001789">
    <property type="entry name" value="Sig_transdc_resp-reg_receiver"/>
</dbReference>
<dbReference type="SMART" id="SM00382">
    <property type="entry name" value="AAA"/>
    <property type="match status" value="1"/>
</dbReference>
<dbReference type="InterPro" id="IPR058031">
    <property type="entry name" value="AAA_lid_NorR"/>
</dbReference>
<dbReference type="SUPFAM" id="SSF52540">
    <property type="entry name" value="P-loop containing nucleoside triphosphate hydrolases"/>
    <property type="match status" value="1"/>
</dbReference>
<dbReference type="InterPro" id="IPR002197">
    <property type="entry name" value="HTH_Fis"/>
</dbReference>
<evidence type="ECO:0000256" key="2">
    <source>
        <dbReference type="ARBA" id="ARBA00022840"/>
    </source>
</evidence>
<gene>
    <name evidence="9" type="ORF">RYS15_08010</name>
</gene>
<dbReference type="InterPro" id="IPR025944">
    <property type="entry name" value="Sigma_54_int_dom_CS"/>
</dbReference>
<dbReference type="Gene3D" id="1.10.8.60">
    <property type="match status" value="1"/>
</dbReference>
<keyword evidence="3" id="KW-0805">Transcription regulation</keyword>
<evidence type="ECO:0000256" key="5">
    <source>
        <dbReference type="ARBA" id="ARBA00023163"/>
    </source>
</evidence>
<name>A0ABU3VWJ1_9GAMM</name>
<dbReference type="InterPro" id="IPR011006">
    <property type="entry name" value="CheY-like_superfamily"/>
</dbReference>
<keyword evidence="10" id="KW-1185">Reference proteome</keyword>
<dbReference type="SUPFAM" id="SSF52172">
    <property type="entry name" value="CheY-like"/>
    <property type="match status" value="1"/>
</dbReference>
<evidence type="ECO:0000259" key="7">
    <source>
        <dbReference type="PROSITE" id="PS50045"/>
    </source>
</evidence>
<feature type="domain" description="Sigma-54 factor interaction" evidence="7">
    <location>
        <begin position="124"/>
        <end position="350"/>
    </location>
</feature>
<dbReference type="EMBL" id="JAWIIJ010000004">
    <property type="protein sequence ID" value="MDV2078626.1"/>
    <property type="molecule type" value="Genomic_DNA"/>
</dbReference>
<protein>
    <submittedName>
        <fullName evidence="9">Sigma-54 dependent transcriptional regulator</fullName>
    </submittedName>
</protein>
<dbReference type="Gene3D" id="3.40.50.2300">
    <property type="match status" value="1"/>
</dbReference>
<accession>A0ABU3VWJ1</accession>
<dbReference type="PROSITE" id="PS50110">
    <property type="entry name" value="RESPONSE_REGULATORY"/>
    <property type="match status" value="1"/>
</dbReference>
<dbReference type="InterPro" id="IPR002078">
    <property type="entry name" value="Sigma_54_int"/>
</dbReference>
<dbReference type="Pfam" id="PF00158">
    <property type="entry name" value="Sigma54_activat"/>
    <property type="match status" value="1"/>
</dbReference>
<dbReference type="PROSITE" id="PS00676">
    <property type="entry name" value="SIGMA54_INTERACT_2"/>
    <property type="match status" value="1"/>
</dbReference>
<dbReference type="Pfam" id="PF25601">
    <property type="entry name" value="AAA_lid_14"/>
    <property type="match status" value="1"/>
</dbReference>
<dbReference type="Proteomes" id="UP001269819">
    <property type="component" value="Unassembled WGS sequence"/>
</dbReference>
<reference evidence="9 10" key="1">
    <citation type="submission" date="2023-10" db="EMBL/GenBank/DDBJ databases">
        <title>Characteristics and mechanism of a salt-tolerant marine origin heterotrophic nitrifying- aerobic denitrifying bacteria Marinobacter xestospongiae HN1.</title>
        <authorList>
            <person name="Qi R."/>
        </authorList>
    </citation>
    <scope>NUCLEOTIDE SEQUENCE [LARGE SCALE GENOMIC DNA]</scope>
    <source>
        <strain evidence="9 10">HN1</strain>
    </source>
</reference>
<dbReference type="PROSITE" id="PS00688">
    <property type="entry name" value="SIGMA54_INTERACT_3"/>
    <property type="match status" value="1"/>
</dbReference>
<dbReference type="Gene3D" id="1.10.10.60">
    <property type="entry name" value="Homeodomain-like"/>
    <property type="match status" value="1"/>
</dbReference>
<dbReference type="InterPro" id="IPR025943">
    <property type="entry name" value="Sigma_54_int_dom_ATP-bd_2"/>
</dbReference>
<feature type="domain" description="Response regulatory" evidence="8">
    <location>
        <begin position="4"/>
        <end position="115"/>
    </location>
</feature>
<evidence type="ECO:0000313" key="10">
    <source>
        <dbReference type="Proteomes" id="UP001269819"/>
    </source>
</evidence>
<evidence type="ECO:0000313" key="9">
    <source>
        <dbReference type="EMBL" id="MDV2078626.1"/>
    </source>
</evidence>
<dbReference type="InterPro" id="IPR009057">
    <property type="entry name" value="Homeodomain-like_sf"/>
</dbReference>
<dbReference type="SUPFAM" id="SSF46689">
    <property type="entry name" value="Homeodomain-like"/>
    <property type="match status" value="1"/>
</dbReference>
<comment type="caution">
    <text evidence="9">The sequence shown here is derived from an EMBL/GenBank/DDBJ whole genome shotgun (WGS) entry which is preliminary data.</text>
</comment>
<dbReference type="Pfam" id="PF02954">
    <property type="entry name" value="HTH_8"/>
    <property type="match status" value="1"/>
</dbReference>
<dbReference type="RefSeq" id="WP_316973355.1">
    <property type="nucleotide sequence ID" value="NZ_JAWIIJ010000004.1"/>
</dbReference>
<keyword evidence="2" id="KW-0067">ATP-binding</keyword>
<dbReference type="Gene3D" id="3.40.50.300">
    <property type="entry name" value="P-loop containing nucleotide triphosphate hydrolases"/>
    <property type="match status" value="1"/>
</dbReference>
<dbReference type="PANTHER" id="PTHR32071">
    <property type="entry name" value="TRANSCRIPTIONAL REGULATORY PROTEIN"/>
    <property type="match status" value="1"/>
</dbReference>
<dbReference type="PROSITE" id="PS50045">
    <property type="entry name" value="SIGMA54_INTERACT_4"/>
    <property type="match status" value="1"/>
</dbReference>
<sequence length="440" mass="47645">MKTPLLMIQASPLATSLHQQLIAADYDVRLVNGTAPELDPGTPPPSLILLDAAVSPDIVPVLRDLSLRYPGCPVITLVDAGQSALAGEAMHHGAMDYLLKPFTGEQLVATVNHALSLNQPIPDMVVASPASQQVLLLAKKAAQTNASILIGGESGTGKECLARYIHDQSPRAKGPYVAVNCAAIPETMLESTLFGHARGAFTGAQQSQTGKFELANGGTLVLDEISEMPLALQAKLLRVLQERELEKLGSNQKVKLDVRVIAASNRDLRAEAAAGRFREDLFYRLDVLPLSWPALRQRQEDILPLARHFLAKHAPESGFELHPDAARALLAHDWPGNVRELENTIQRALILARGLVLQTIDLMLPDTVTAPTPAQMPAASSLQHSRRSAEFQHVLDTLRRFNGHRKDTAEALGVTTRALRYKLAAMREQGIDINQAAVTG</sequence>
<dbReference type="InterPro" id="IPR025662">
    <property type="entry name" value="Sigma_54_int_dom_ATP-bd_1"/>
</dbReference>
<dbReference type="PROSITE" id="PS00675">
    <property type="entry name" value="SIGMA54_INTERACT_1"/>
    <property type="match status" value="1"/>
</dbReference>
<dbReference type="PANTHER" id="PTHR32071:SF21">
    <property type="entry name" value="TRANSCRIPTIONAL REGULATORY PROTEIN FLGR"/>
    <property type="match status" value="1"/>
</dbReference>
<proteinExistence type="predicted"/>
<keyword evidence="5" id="KW-0804">Transcription</keyword>
<evidence type="ECO:0000256" key="6">
    <source>
        <dbReference type="PROSITE-ProRule" id="PRU00169"/>
    </source>
</evidence>
<evidence type="ECO:0000259" key="8">
    <source>
        <dbReference type="PROSITE" id="PS50110"/>
    </source>
</evidence>
<evidence type="ECO:0000256" key="4">
    <source>
        <dbReference type="ARBA" id="ARBA00023125"/>
    </source>
</evidence>
<dbReference type="CDD" id="cd00009">
    <property type="entry name" value="AAA"/>
    <property type="match status" value="1"/>
</dbReference>
<evidence type="ECO:0000256" key="3">
    <source>
        <dbReference type="ARBA" id="ARBA00023015"/>
    </source>
</evidence>
<evidence type="ECO:0000256" key="1">
    <source>
        <dbReference type="ARBA" id="ARBA00022741"/>
    </source>
</evidence>
<keyword evidence="6" id="KW-0597">Phosphoprotein</keyword>